<sequence length="698" mass="77513">MDGCVTLHRRPPWMRQRCRTAERGAFFGCYPCERHLTRARQRWHGYKTTLMVLEPEGKVGEPQTALEFKRRREASRAFLSERNQRQAGTQTSGPVEHRSDLRQDASQDLTNVDWEEQVSFACTNQSSFVEESLAQIDASFLAENSSQGDETPLGSTGQRLSAKSDGFQSTVTEHIPVDWGVRQRLRLELSFLRVEAFLKWVQIARRLWSLLPLVHDEQTTGCRQDATSFLARAITCYRYPVVEAGSENKRVWSHIGRYAAPHRALHADASKSRGSFLTPWEQSDGALYRKLSTNAVGVPATGADLERRRRTLLSAKLCATLQNDLAGWQLAHSGAHNRKQVEWWQQRVHEWQQAFLSLFQQYRRRGPRRSAAAMPSSTGFHVLGDHYAACFGWVSASALASGLDKSRGLRTPIATETDVGSRASSCGEDQNALIPYALLSHSTERIRELLCEEFGVVLDELSIHRRPDTGTQSLHDRDGVGERRLPIGRVERAAGPGTAQLVIRGGNAVQGFFEFLLHFGPWLFSSKDVPLLLAPSHLPFAGACLTMAACEILGCERSQAPERALGQPPDGRGASDSSSHCSLKLQFTGPLSPFATPCWETFLIRSGAFAARIDAELDSRTQLDPSFPIGPAISGREHGAADTTTRTPSPVHGAWQTLEAWIPAMEADPPLDAHLDGTTSSPSDQKWCFRPDPGQHRH</sequence>
<evidence type="ECO:0000256" key="1">
    <source>
        <dbReference type="SAM" id="MobiDB-lite"/>
    </source>
</evidence>
<feature type="region of interest" description="Disordered" evidence="1">
    <location>
        <begin position="78"/>
        <end position="100"/>
    </location>
</feature>
<comment type="caution">
    <text evidence="2">The sequence shown here is derived from an EMBL/GenBank/DDBJ whole genome shotgun (WGS) entry which is preliminary data.</text>
</comment>
<dbReference type="EMBL" id="VWRR01000012">
    <property type="protein sequence ID" value="KAF6002014.1"/>
    <property type="molecule type" value="Genomic_DNA"/>
</dbReference>
<dbReference type="AlphaFoldDB" id="A0A7J7IH00"/>
<proteinExistence type="predicted"/>
<name>A0A7J7IH00_9RHOD</name>
<organism evidence="2 3">
    <name type="scientific">Cyanidiococcus yangmingshanensis</name>
    <dbReference type="NCBI Taxonomy" id="2690220"/>
    <lineage>
        <taxon>Eukaryota</taxon>
        <taxon>Rhodophyta</taxon>
        <taxon>Bangiophyceae</taxon>
        <taxon>Cyanidiales</taxon>
        <taxon>Cyanidiaceae</taxon>
        <taxon>Cyanidiococcus</taxon>
    </lineage>
</organism>
<reference evidence="2 3" key="1">
    <citation type="journal article" date="2020" name="J. Phycol.">
        <title>Comparative genome analysis reveals Cyanidiococcus gen. nov., a new extremophilic red algal genus sister to Cyanidioschyzon (Cyanidioschyzonaceae, Rhodophyta).</title>
        <authorList>
            <person name="Liu S.-L."/>
            <person name="Chiang Y.-R."/>
            <person name="Yoon H.S."/>
            <person name="Fu H.-Y."/>
        </authorList>
    </citation>
    <scope>NUCLEOTIDE SEQUENCE [LARGE SCALE GENOMIC DNA]</scope>
    <source>
        <strain evidence="2 3">THAL066</strain>
    </source>
</reference>
<evidence type="ECO:0000313" key="3">
    <source>
        <dbReference type="Proteomes" id="UP000530660"/>
    </source>
</evidence>
<keyword evidence="3" id="KW-1185">Reference proteome</keyword>
<feature type="region of interest" description="Disordered" evidence="1">
    <location>
        <begin position="632"/>
        <end position="651"/>
    </location>
</feature>
<feature type="compositionally biased region" description="Basic and acidic residues" evidence="1">
    <location>
        <begin position="687"/>
        <end position="698"/>
    </location>
</feature>
<accession>A0A7J7IH00</accession>
<dbReference type="OrthoDB" id="10605222at2759"/>
<dbReference type="Proteomes" id="UP000530660">
    <property type="component" value="Unassembled WGS sequence"/>
</dbReference>
<protein>
    <submittedName>
        <fullName evidence="2">Uncharacterized protein</fullName>
    </submittedName>
</protein>
<gene>
    <name evidence="2" type="ORF">F1559_003268</name>
</gene>
<evidence type="ECO:0000313" key="2">
    <source>
        <dbReference type="EMBL" id="KAF6002014.1"/>
    </source>
</evidence>
<feature type="region of interest" description="Disordered" evidence="1">
    <location>
        <begin position="668"/>
        <end position="698"/>
    </location>
</feature>